<sequence length="255" mass="28261">MAILARLLCFIAAWLIAATGLAAALPTSDDPTPTPPSWHTSAAPVGEIIYHCTTPGTVALTFDDGPYQHTNQILDILDAGGVKGTFFVNGQNMASIYDYQPTVQRMMNSGHQVASHTWSHPFLSSLSRDQITDEMQHLDTALESITGKSPTYMRAPYFDSPQHVVQQLGEMGYYIIQCDVDTKDYAHQEEDLIWESVRMFKEQVDAGGRLSLAHDIHPWTAKVLTQEMVNYVNEKGLRGVTVGECLGDAPGNWYR</sequence>
<comment type="cofactor">
    <cofactor evidence="1">
        <name>Co(2+)</name>
        <dbReference type="ChEBI" id="CHEBI:48828"/>
    </cofactor>
</comment>
<keyword evidence="5" id="KW-0119">Carbohydrate metabolism</keyword>
<evidence type="ECO:0000256" key="4">
    <source>
        <dbReference type="ARBA" id="ARBA00022801"/>
    </source>
</evidence>
<dbReference type="GO" id="GO:0016810">
    <property type="term" value="F:hydrolase activity, acting on carbon-nitrogen (but not peptide) bonds"/>
    <property type="evidence" value="ECO:0007669"/>
    <property type="project" value="InterPro"/>
</dbReference>
<protein>
    <recommendedName>
        <fullName evidence="8">NodB homology domain-containing protein</fullName>
    </recommendedName>
</protein>
<dbReference type="PROSITE" id="PS51677">
    <property type="entry name" value="NODB"/>
    <property type="match status" value="1"/>
</dbReference>
<feature type="signal peptide" evidence="7">
    <location>
        <begin position="1"/>
        <end position="24"/>
    </location>
</feature>
<dbReference type="Pfam" id="PF01522">
    <property type="entry name" value="Polysacc_deac_1"/>
    <property type="match status" value="1"/>
</dbReference>
<accession>R7YMR5</accession>
<evidence type="ECO:0000256" key="1">
    <source>
        <dbReference type="ARBA" id="ARBA00001941"/>
    </source>
</evidence>
<proteinExistence type="predicted"/>
<dbReference type="CDD" id="cd10951">
    <property type="entry name" value="CE4_ClCDA_like"/>
    <property type="match status" value="1"/>
</dbReference>
<keyword evidence="4" id="KW-0378">Hydrolase</keyword>
<dbReference type="OMA" id="HDSHQHT"/>
<reference evidence="10" key="1">
    <citation type="submission" date="2012-06" db="EMBL/GenBank/DDBJ databases">
        <title>The genome sequence of Coniosporium apollinis CBS 100218.</title>
        <authorList>
            <consortium name="The Broad Institute Genome Sequencing Platform"/>
            <person name="Cuomo C."/>
            <person name="Gorbushina A."/>
            <person name="Noack S."/>
            <person name="Walker B."/>
            <person name="Young S.K."/>
            <person name="Zeng Q."/>
            <person name="Gargeya S."/>
            <person name="Fitzgerald M."/>
            <person name="Haas B."/>
            <person name="Abouelleil A."/>
            <person name="Alvarado L."/>
            <person name="Arachchi H.M."/>
            <person name="Berlin A.M."/>
            <person name="Chapman S.B."/>
            <person name="Goldberg J."/>
            <person name="Griggs A."/>
            <person name="Gujja S."/>
            <person name="Hansen M."/>
            <person name="Howarth C."/>
            <person name="Imamovic A."/>
            <person name="Larimer J."/>
            <person name="McCowan C."/>
            <person name="Montmayeur A."/>
            <person name="Murphy C."/>
            <person name="Neiman D."/>
            <person name="Pearson M."/>
            <person name="Priest M."/>
            <person name="Roberts A."/>
            <person name="Saif S."/>
            <person name="Shea T."/>
            <person name="Sisk P."/>
            <person name="Sykes S."/>
            <person name="Wortman J."/>
            <person name="Nusbaum C."/>
            <person name="Birren B."/>
        </authorList>
    </citation>
    <scope>NUCLEOTIDE SEQUENCE [LARGE SCALE GENOMIC DNA]</scope>
    <source>
        <strain evidence="10">CBS 100218</strain>
    </source>
</reference>
<dbReference type="EMBL" id="JH767562">
    <property type="protein sequence ID" value="EON63225.1"/>
    <property type="molecule type" value="Genomic_DNA"/>
</dbReference>
<keyword evidence="10" id="KW-1185">Reference proteome</keyword>
<evidence type="ECO:0000256" key="7">
    <source>
        <dbReference type="SAM" id="SignalP"/>
    </source>
</evidence>
<evidence type="ECO:0000259" key="8">
    <source>
        <dbReference type="PROSITE" id="PS51677"/>
    </source>
</evidence>
<evidence type="ECO:0000256" key="2">
    <source>
        <dbReference type="ARBA" id="ARBA00022723"/>
    </source>
</evidence>
<dbReference type="SUPFAM" id="SSF88713">
    <property type="entry name" value="Glycoside hydrolase/deacetylase"/>
    <property type="match status" value="1"/>
</dbReference>
<keyword evidence="2" id="KW-0479">Metal-binding</keyword>
<dbReference type="PANTHER" id="PTHR46471">
    <property type="entry name" value="CHITIN DEACETYLASE"/>
    <property type="match status" value="1"/>
</dbReference>
<feature type="domain" description="NodB homology" evidence="8">
    <location>
        <begin position="56"/>
        <end position="243"/>
    </location>
</feature>
<keyword evidence="6" id="KW-0170">Cobalt</keyword>
<dbReference type="GO" id="GO:0005975">
    <property type="term" value="P:carbohydrate metabolic process"/>
    <property type="evidence" value="ECO:0007669"/>
    <property type="project" value="InterPro"/>
</dbReference>
<organism evidence="9 10">
    <name type="scientific">Coniosporium apollinis (strain CBS 100218)</name>
    <name type="common">Rock-inhabiting black yeast</name>
    <dbReference type="NCBI Taxonomy" id="1168221"/>
    <lineage>
        <taxon>Eukaryota</taxon>
        <taxon>Fungi</taxon>
        <taxon>Dikarya</taxon>
        <taxon>Ascomycota</taxon>
        <taxon>Pezizomycotina</taxon>
        <taxon>Dothideomycetes</taxon>
        <taxon>Dothideomycetes incertae sedis</taxon>
        <taxon>Coniosporium</taxon>
    </lineage>
</organism>
<dbReference type="Gene3D" id="3.20.20.370">
    <property type="entry name" value="Glycoside hydrolase/deacetylase"/>
    <property type="match status" value="1"/>
</dbReference>
<evidence type="ECO:0000313" key="9">
    <source>
        <dbReference type="EMBL" id="EON63225.1"/>
    </source>
</evidence>
<dbReference type="HOGENOM" id="CLU_021264_11_1_1"/>
<evidence type="ECO:0000313" key="10">
    <source>
        <dbReference type="Proteomes" id="UP000016924"/>
    </source>
</evidence>
<dbReference type="STRING" id="1168221.R7YMR5"/>
<dbReference type="PANTHER" id="PTHR46471:SF2">
    <property type="entry name" value="CHITIN DEACETYLASE-RELATED"/>
    <property type="match status" value="1"/>
</dbReference>
<dbReference type="AlphaFoldDB" id="R7YMR5"/>
<feature type="chain" id="PRO_5004450595" description="NodB homology domain-containing protein" evidence="7">
    <location>
        <begin position="25"/>
        <end position="255"/>
    </location>
</feature>
<keyword evidence="3 7" id="KW-0732">Signal</keyword>
<dbReference type="InterPro" id="IPR002509">
    <property type="entry name" value="NODB_dom"/>
</dbReference>
<dbReference type="Proteomes" id="UP000016924">
    <property type="component" value="Unassembled WGS sequence"/>
</dbReference>
<dbReference type="eggNOG" id="ENOG502QRIP">
    <property type="taxonomic scope" value="Eukaryota"/>
</dbReference>
<dbReference type="GeneID" id="19899763"/>
<name>R7YMR5_CONA1</name>
<evidence type="ECO:0000256" key="6">
    <source>
        <dbReference type="ARBA" id="ARBA00023285"/>
    </source>
</evidence>
<evidence type="ECO:0000256" key="5">
    <source>
        <dbReference type="ARBA" id="ARBA00023277"/>
    </source>
</evidence>
<dbReference type="RefSeq" id="XP_007778542.1">
    <property type="nucleotide sequence ID" value="XM_007780352.1"/>
</dbReference>
<dbReference type="OrthoDB" id="2125469at2759"/>
<evidence type="ECO:0000256" key="3">
    <source>
        <dbReference type="ARBA" id="ARBA00022729"/>
    </source>
</evidence>
<dbReference type="InterPro" id="IPR011330">
    <property type="entry name" value="Glyco_hydro/deAcase_b/a-brl"/>
</dbReference>
<dbReference type="GO" id="GO:0046872">
    <property type="term" value="F:metal ion binding"/>
    <property type="evidence" value="ECO:0007669"/>
    <property type="project" value="UniProtKB-KW"/>
</dbReference>
<gene>
    <name evidence="9" type="ORF">W97_02452</name>
</gene>